<protein>
    <recommendedName>
        <fullName evidence="5">Tetratricopeptide repeat domain protein</fullName>
    </recommendedName>
</protein>
<name>A0A511R2E5_9DEIN</name>
<dbReference type="PROSITE" id="PS50005">
    <property type="entry name" value="TPR"/>
    <property type="match status" value="1"/>
</dbReference>
<dbReference type="InterPro" id="IPR019734">
    <property type="entry name" value="TPR_rpt"/>
</dbReference>
<dbReference type="SUPFAM" id="SSF48452">
    <property type="entry name" value="TPR-like"/>
    <property type="match status" value="1"/>
</dbReference>
<dbReference type="InterPro" id="IPR011990">
    <property type="entry name" value="TPR-like_helical_dom_sf"/>
</dbReference>
<dbReference type="RefSeq" id="WP_119339708.1">
    <property type="nucleotide sequence ID" value="NZ_BJXL01000061.1"/>
</dbReference>
<evidence type="ECO:0000256" key="2">
    <source>
        <dbReference type="SAM" id="SignalP"/>
    </source>
</evidence>
<feature type="chain" id="PRO_5021757026" description="Tetratricopeptide repeat domain protein" evidence="2">
    <location>
        <begin position="24"/>
        <end position="663"/>
    </location>
</feature>
<reference evidence="3 4" key="1">
    <citation type="submission" date="2019-07" db="EMBL/GenBank/DDBJ databases">
        <title>Whole genome shotgun sequence of Meiothermus hypogaeus NBRC 106114.</title>
        <authorList>
            <person name="Hosoyama A."/>
            <person name="Uohara A."/>
            <person name="Ohji S."/>
            <person name="Ichikawa N."/>
        </authorList>
    </citation>
    <scope>NUCLEOTIDE SEQUENCE [LARGE SCALE GENOMIC DNA]</scope>
    <source>
        <strain evidence="3 4">NBRC 106114</strain>
    </source>
</reference>
<dbReference type="Proteomes" id="UP000321197">
    <property type="component" value="Unassembled WGS sequence"/>
</dbReference>
<evidence type="ECO:0000313" key="4">
    <source>
        <dbReference type="Proteomes" id="UP000321197"/>
    </source>
</evidence>
<evidence type="ECO:0000313" key="3">
    <source>
        <dbReference type="EMBL" id="GEM83781.1"/>
    </source>
</evidence>
<dbReference type="AlphaFoldDB" id="A0A511R2E5"/>
<keyword evidence="1" id="KW-0802">TPR repeat</keyword>
<feature type="repeat" description="TPR" evidence="1">
    <location>
        <begin position="306"/>
        <end position="339"/>
    </location>
</feature>
<comment type="caution">
    <text evidence="3">The sequence shown here is derived from an EMBL/GenBank/DDBJ whole genome shotgun (WGS) entry which is preliminary data.</text>
</comment>
<dbReference type="EMBL" id="BJXL01000061">
    <property type="protein sequence ID" value="GEM83781.1"/>
    <property type="molecule type" value="Genomic_DNA"/>
</dbReference>
<dbReference type="Gene3D" id="1.25.40.10">
    <property type="entry name" value="Tetratricopeptide repeat domain"/>
    <property type="match status" value="2"/>
</dbReference>
<accession>A0A511R2E5</accession>
<dbReference type="OrthoDB" id="9766710at2"/>
<gene>
    <name evidence="3" type="ORF">MHY01S_19470</name>
</gene>
<evidence type="ECO:0008006" key="5">
    <source>
        <dbReference type="Google" id="ProtNLM"/>
    </source>
</evidence>
<feature type="signal peptide" evidence="2">
    <location>
        <begin position="1"/>
        <end position="23"/>
    </location>
</feature>
<dbReference type="SMART" id="SM00028">
    <property type="entry name" value="TPR"/>
    <property type="match status" value="4"/>
</dbReference>
<proteinExistence type="predicted"/>
<keyword evidence="2" id="KW-0732">Signal</keyword>
<sequence length="663" mass="72314">MTRGFWVLLLWLALAWGQGSGQAAPVQQGLVLPFAGPSGHALAQAVAGGLGVAPPSLAAILLPDMPWQGSYDLAAGSLFTAGGARLAWEISGASWVLVGQVDPQGWLRVFLADAGGIRSARFSRPELVLYWAARQTGVSPGAWRLETARNDELARLAQGDLTVQNTPLPLPYYRAAVALRDNGVASLLITEQLPRELQDFWSQVRQNRRPLAYQALVDFSERRRTEALNAARKLAEGKVYERLTALLLFRGLEDKQWGAVARQLTVLAPEMPLAWEELSFVAFDENNPALAKEALERAAALLPEKNLYWTNLGWAYYLLGDYARSIRASQRSLKLEARAREEYAVPAYNLGLVRALYGDFLGAREAYNLALRVDEGEEFKAALKDLQEASAPQLAFWQGYLAERAGLWEQALEHYQSFLQNHPRSPLAAWAHRAIRQMVGAKTSVSLQRLMLRADDLEARPFTAGEAVFPQVNIEGVPYLASGTLVTRLLDAQGQVLQSASKAVAVQPLTTGLVLTGAAVRLPAEGTYTLEVLYGAASTRLSLTALKPSLARQLYTAGVELRNLDNAPLLSSAQMLSPQGEALAIQQVQVALQAAAPRARQIPSLSRKLTGGPYNGQSIAELLEKADEALVRAFLEAVVRQPELIGDNDVVNSFVGWLQGTER</sequence>
<evidence type="ECO:0000256" key="1">
    <source>
        <dbReference type="PROSITE-ProRule" id="PRU00339"/>
    </source>
</evidence>
<organism evidence="3 4">
    <name type="scientific">Meiothermus hypogaeus NBRC 106114</name>
    <dbReference type="NCBI Taxonomy" id="1227553"/>
    <lineage>
        <taxon>Bacteria</taxon>
        <taxon>Thermotogati</taxon>
        <taxon>Deinococcota</taxon>
        <taxon>Deinococci</taxon>
        <taxon>Thermales</taxon>
        <taxon>Thermaceae</taxon>
        <taxon>Meiothermus</taxon>
    </lineage>
</organism>